<keyword evidence="2" id="KW-1185">Reference proteome</keyword>
<reference evidence="1 2" key="1">
    <citation type="submission" date="2008-08" db="EMBL/GenBank/DDBJ databases">
        <title>Draft genome sequence of Ruminococcus lactaris ATCC 29176.</title>
        <authorList>
            <person name="Sudarsanam P."/>
            <person name="Ley R."/>
            <person name="Guruge J."/>
            <person name="Turnbaugh P.J."/>
            <person name="Mahowald M."/>
            <person name="Liep D."/>
            <person name="Gordon J."/>
        </authorList>
    </citation>
    <scope>NUCLEOTIDE SEQUENCE [LARGE SCALE GENOMIC DNA]</scope>
    <source>
        <strain evidence="1 2">ATCC 29176</strain>
    </source>
</reference>
<reference evidence="1 2" key="2">
    <citation type="submission" date="2008-08" db="EMBL/GenBank/DDBJ databases">
        <authorList>
            <person name="Fulton L."/>
            <person name="Clifton S."/>
            <person name="Fulton B."/>
            <person name="Xu J."/>
            <person name="Minx P."/>
            <person name="Pepin K.H."/>
            <person name="Johnson M."/>
            <person name="Bhonagiri V."/>
            <person name="Nash W.E."/>
            <person name="Mardis E.R."/>
            <person name="Wilson R.K."/>
        </authorList>
    </citation>
    <scope>NUCLEOTIDE SEQUENCE [LARGE SCALE GENOMIC DNA]</scope>
    <source>
        <strain evidence="1 2">ATCC 29176</strain>
    </source>
</reference>
<dbReference type="HOGENOM" id="CLU_3204886_0_0_9"/>
<comment type="caution">
    <text evidence="1">The sequence shown here is derived from an EMBL/GenBank/DDBJ whole genome shotgun (WGS) entry which is preliminary data.</text>
</comment>
<gene>
    <name evidence="1" type="ORF">RUMLAC_00894</name>
</gene>
<dbReference type="Proteomes" id="UP000003254">
    <property type="component" value="Unassembled WGS sequence"/>
</dbReference>
<protein>
    <submittedName>
        <fullName evidence="1">Uncharacterized protein</fullName>
    </submittedName>
</protein>
<sequence>MLYSAHIMALTEDSGQDNDSEERRFGKDSNGEIDLLQVVLSSQFA</sequence>
<proteinExistence type="predicted"/>
<name>B5CN59_9FIRM</name>
<accession>B5CN59</accession>
<dbReference type="EMBL" id="ABOU02000028">
    <property type="protein sequence ID" value="EDY33140.1"/>
    <property type="molecule type" value="Genomic_DNA"/>
</dbReference>
<evidence type="ECO:0000313" key="1">
    <source>
        <dbReference type="EMBL" id="EDY33140.1"/>
    </source>
</evidence>
<evidence type="ECO:0000313" key="2">
    <source>
        <dbReference type="Proteomes" id="UP000003254"/>
    </source>
</evidence>
<dbReference type="AlphaFoldDB" id="B5CN59"/>
<organism evidence="1 2">
    <name type="scientific">[Ruminococcus] lactaris ATCC 29176</name>
    <dbReference type="NCBI Taxonomy" id="471875"/>
    <lineage>
        <taxon>Bacteria</taxon>
        <taxon>Bacillati</taxon>
        <taxon>Bacillota</taxon>
        <taxon>Clostridia</taxon>
        <taxon>Lachnospirales</taxon>
        <taxon>Lachnospiraceae</taxon>
        <taxon>Mediterraneibacter</taxon>
    </lineage>
</organism>